<dbReference type="PROSITE" id="PS50850">
    <property type="entry name" value="MFS"/>
    <property type="match status" value="1"/>
</dbReference>
<dbReference type="InterPro" id="IPR036259">
    <property type="entry name" value="MFS_trans_sf"/>
</dbReference>
<dbReference type="Pfam" id="PF00083">
    <property type="entry name" value="Sugar_tr"/>
    <property type="match status" value="1"/>
</dbReference>
<reference evidence="10" key="2">
    <citation type="journal article" date="2023" name="IMA Fungus">
        <title>Comparative genomic study of the Penicillium genus elucidates a diverse pangenome and 15 lateral gene transfer events.</title>
        <authorList>
            <person name="Petersen C."/>
            <person name="Sorensen T."/>
            <person name="Nielsen M.R."/>
            <person name="Sondergaard T.E."/>
            <person name="Sorensen J.L."/>
            <person name="Fitzpatrick D.A."/>
            <person name="Frisvad J.C."/>
            <person name="Nielsen K.L."/>
        </authorList>
    </citation>
    <scope>NUCLEOTIDE SEQUENCE</scope>
    <source>
        <strain evidence="10">IBT 35675</strain>
    </source>
</reference>
<feature type="transmembrane region" description="Helical" evidence="8">
    <location>
        <begin position="365"/>
        <end position="384"/>
    </location>
</feature>
<comment type="subcellular location">
    <subcellularLocation>
        <location evidence="1">Membrane</location>
        <topology evidence="1">Multi-pass membrane protein</topology>
    </subcellularLocation>
</comment>
<gene>
    <name evidence="10" type="ORF">N7541_006315</name>
</gene>
<dbReference type="Proteomes" id="UP001148299">
    <property type="component" value="Unassembled WGS sequence"/>
</dbReference>
<dbReference type="InterPro" id="IPR020846">
    <property type="entry name" value="MFS_dom"/>
</dbReference>
<comment type="similarity">
    <text evidence="2 7">Belongs to the major facilitator superfamily. Sugar transporter (TC 2.A.1.1) family.</text>
</comment>
<dbReference type="InterPro" id="IPR003663">
    <property type="entry name" value="Sugar/inositol_transpt"/>
</dbReference>
<feature type="transmembrane region" description="Helical" evidence="8">
    <location>
        <begin position="153"/>
        <end position="173"/>
    </location>
</feature>
<evidence type="ECO:0000256" key="8">
    <source>
        <dbReference type="SAM" id="Phobius"/>
    </source>
</evidence>
<feature type="domain" description="Major facilitator superfamily (MFS) profile" evidence="9">
    <location>
        <begin position="18"/>
        <end position="458"/>
    </location>
</feature>
<dbReference type="Gene3D" id="1.20.1250.20">
    <property type="entry name" value="MFS general substrate transporter like domains"/>
    <property type="match status" value="1"/>
</dbReference>
<keyword evidence="6 8" id="KW-0472">Membrane</keyword>
<evidence type="ECO:0000256" key="2">
    <source>
        <dbReference type="ARBA" id="ARBA00010992"/>
    </source>
</evidence>
<accession>A0A9W9R565</accession>
<evidence type="ECO:0000256" key="4">
    <source>
        <dbReference type="ARBA" id="ARBA00022692"/>
    </source>
</evidence>
<evidence type="ECO:0000313" key="10">
    <source>
        <dbReference type="EMBL" id="KAJ5353751.1"/>
    </source>
</evidence>
<comment type="caution">
    <text evidence="10">The sequence shown here is derived from an EMBL/GenBank/DDBJ whole genome shotgun (WGS) entry which is preliminary data.</text>
</comment>
<evidence type="ECO:0000256" key="5">
    <source>
        <dbReference type="ARBA" id="ARBA00022989"/>
    </source>
</evidence>
<sequence>MTGFHDVKKYFNRKLALSCSLIALSSFNYAFDNQGFAQTQAMDAFSRRFGVYDDKTKTWSLDTQWKSYFNGLPYITFACGVVIGSIISLRFGRRWCMFVMSIYALATATITTTSHSNDQILAARILNYVYIGMELSVVPVFQSEIAPTQIRGFVVGSYQLSIVFGGMVIGWVSNGTSKIQDDRAWRIPLGLFFIIPTIISSLIWFIPESPRWLLMQGHENDARVNLHKLREGAFTTDEIEQEFESIQNGLKNEPEQGNFKELFSSSNRKRTAIVVGLNFFQQATGQAFASQYGTLYVKSLHTINAFNYHVINGFIGLFVISVCLYLNDRVGRRPLLLMGAIVQSFALLAMGGLGVHTPSYSEKSAVAAMLSLFTVGFNIGWAALTYVVTTEIPTLRLRDNSQRIASVMNVLTFFAVSFSLPYLMDAGYANLQSKVGFIYGSFAIASIVFVYICVPECQGRSFEDIDQLFRMRIPLRKFHKHELPVEVTEVKTMGIPKD</sequence>
<feature type="transmembrane region" description="Helical" evidence="8">
    <location>
        <begin position="334"/>
        <end position="353"/>
    </location>
</feature>
<evidence type="ECO:0000313" key="11">
    <source>
        <dbReference type="Proteomes" id="UP001148299"/>
    </source>
</evidence>
<proteinExistence type="inferred from homology"/>
<feature type="transmembrane region" description="Helical" evidence="8">
    <location>
        <begin position="185"/>
        <end position="206"/>
    </location>
</feature>
<dbReference type="PANTHER" id="PTHR48022:SF77">
    <property type="entry name" value="MAJOR FACILITATOR SUPERFAMILY (MFS) PROFILE DOMAIN-CONTAINING PROTEIN"/>
    <property type="match status" value="1"/>
</dbReference>
<dbReference type="SUPFAM" id="SSF103473">
    <property type="entry name" value="MFS general substrate transporter"/>
    <property type="match status" value="1"/>
</dbReference>
<name>A0A9W9R565_PENBR</name>
<evidence type="ECO:0000256" key="1">
    <source>
        <dbReference type="ARBA" id="ARBA00004141"/>
    </source>
</evidence>
<evidence type="ECO:0000256" key="7">
    <source>
        <dbReference type="RuleBase" id="RU003346"/>
    </source>
</evidence>
<dbReference type="PANTHER" id="PTHR48022">
    <property type="entry name" value="PLASTIDIC GLUCOSE TRANSPORTER 4"/>
    <property type="match status" value="1"/>
</dbReference>
<keyword evidence="3 7" id="KW-0813">Transport</keyword>
<keyword evidence="11" id="KW-1185">Reference proteome</keyword>
<organism evidence="10 11">
    <name type="scientific">Penicillium brevicompactum</name>
    <dbReference type="NCBI Taxonomy" id="5074"/>
    <lineage>
        <taxon>Eukaryota</taxon>
        <taxon>Fungi</taxon>
        <taxon>Dikarya</taxon>
        <taxon>Ascomycota</taxon>
        <taxon>Pezizomycotina</taxon>
        <taxon>Eurotiomycetes</taxon>
        <taxon>Eurotiomycetidae</taxon>
        <taxon>Eurotiales</taxon>
        <taxon>Aspergillaceae</taxon>
        <taxon>Penicillium</taxon>
    </lineage>
</organism>
<dbReference type="EMBL" id="JAPZBR010000005">
    <property type="protein sequence ID" value="KAJ5353751.1"/>
    <property type="molecule type" value="Genomic_DNA"/>
</dbReference>
<evidence type="ECO:0000256" key="6">
    <source>
        <dbReference type="ARBA" id="ARBA00023136"/>
    </source>
</evidence>
<dbReference type="FunFam" id="1.20.1250.20:FF:000078">
    <property type="entry name" value="MFS maltose transporter, putative"/>
    <property type="match status" value="1"/>
</dbReference>
<feature type="transmembrane region" description="Helical" evidence="8">
    <location>
        <begin position="404"/>
        <end position="424"/>
    </location>
</feature>
<feature type="transmembrane region" description="Helical" evidence="8">
    <location>
        <begin position="436"/>
        <end position="454"/>
    </location>
</feature>
<dbReference type="InterPro" id="IPR050360">
    <property type="entry name" value="MFS_Sugar_Transporters"/>
</dbReference>
<dbReference type="AlphaFoldDB" id="A0A9W9R565"/>
<protein>
    <recommendedName>
        <fullName evidence="9">Major facilitator superfamily (MFS) profile domain-containing protein</fullName>
    </recommendedName>
</protein>
<feature type="transmembrane region" description="Helical" evidence="8">
    <location>
        <begin position="309"/>
        <end position="327"/>
    </location>
</feature>
<evidence type="ECO:0000259" key="9">
    <source>
        <dbReference type="PROSITE" id="PS50850"/>
    </source>
</evidence>
<reference evidence="10" key="1">
    <citation type="submission" date="2022-12" db="EMBL/GenBank/DDBJ databases">
        <authorList>
            <person name="Petersen C."/>
        </authorList>
    </citation>
    <scope>NUCLEOTIDE SEQUENCE</scope>
    <source>
        <strain evidence="10">IBT 35675</strain>
    </source>
</reference>
<dbReference type="NCBIfam" id="TIGR00879">
    <property type="entry name" value="SP"/>
    <property type="match status" value="1"/>
</dbReference>
<feature type="transmembrane region" description="Helical" evidence="8">
    <location>
        <begin position="121"/>
        <end position="141"/>
    </location>
</feature>
<dbReference type="GO" id="GO:0005351">
    <property type="term" value="F:carbohydrate:proton symporter activity"/>
    <property type="evidence" value="ECO:0007669"/>
    <property type="project" value="TreeGrafter"/>
</dbReference>
<feature type="transmembrane region" description="Helical" evidence="8">
    <location>
        <begin position="71"/>
        <end position="89"/>
    </location>
</feature>
<keyword evidence="4 8" id="KW-0812">Transmembrane</keyword>
<dbReference type="InterPro" id="IPR005828">
    <property type="entry name" value="MFS_sugar_transport-like"/>
</dbReference>
<keyword evidence="5 8" id="KW-1133">Transmembrane helix</keyword>
<evidence type="ECO:0000256" key="3">
    <source>
        <dbReference type="ARBA" id="ARBA00022448"/>
    </source>
</evidence>
<dbReference type="GO" id="GO:0016020">
    <property type="term" value="C:membrane"/>
    <property type="evidence" value="ECO:0007669"/>
    <property type="project" value="UniProtKB-SubCell"/>
</dbReference>